<evidence type="ECO:0000313" key="10">
    <source>
        <dbReference type="EMBL" id="CAE0056961.1"/>
    </source>
</evidence>
<accession>A0A7S3EK57</accession>
<dbReference type="GO" id="GO:0006611">
    <property type="term" value="P:protein export from nucleus"/>
    <property type="evidence" value="ECO:0007669"/>
    <property type="project" value="TreeGrafter"/>
</dbReference>
<dbReference type="SUPFAM" id="SSF48371">
    <property type="entry name" value="ARM repeat"/>
    <property type="match status" value="1"/>
</dbReference>
<evidence type="ECO:0000259" key="9">
    <source>
        <dbReference type="PROSITE" id="PS50166"/>
    </source>
</evidence>
<evidence type="ECO:0000256" key="5">
    <source>
        <dbReference type="ARBA" id="ARBA00022490"/>
    </source>
</evidence>
<reference evidence="10" key="1">
    <citation type="submission" date="2021-01" db="EMBL/GenBank/DDBJ databases">
        <authorList>
            <person name="Corre E."/>
            <person name="Pelletier E."/>
            <person name="Niang G."/>
            <person name="Scheremetjew M."/>
            <person name="Finn R."/>
            <person name="Kale V."/>
            <person name="Holt S."/>
            <person name="Cochrane G."/>
            <person name="Meng A."/>
            <person name="Brown T."/>
            <person name="Cohen L."/>
        </authorList>
    </citation>
    <scope>NUCLEOTIDE SEQUENCE</scope>
    <source>
        <strain evidence="10">CCMP 769</strain>
    </source>
</reference>
<dbReference type="GO" id="GO:0005737">
    <property type="term" value="C:cytoplasm"/>
    <property type="evidence" value="ECO:0007669"/>
    <property type="project" value="UniProtKB-SubCell"/>
</dbReference>
<name>A0A7S3EK57_9RHOD</name>
<evidence type="ECO:0000256" key="3">
    <source>
        <dbReference type="ARBA" id="ARBA00009466"/>
    </source>
</evidence>
<comment type="subcellular location">
    <subcellularLocation>
        <location evidence="2">Cytoplasm</location>
    </subcellularLocation>
    <subcellularLocation>
        <location evidence="1">Nucleus</location>
    </subcellularLocation>
</comment>
<dbReference type="InterPro" id="IPR011989">
    <property type="entry name" value="ARM-like"/>
</dbReference>
<dbReference type="InterPro" id="IPR001494">
    <property type="entry name" value="Importin-beta_N"/>
</dbReference>
<feature type="domain" description="Importin N-terminal" evidence="9">
    <location>
        <begin position="32"/>
        <end position="105"/>
    </location>
</feature>
<evidence type="ECO:0000256" key="1">
    <source>
        <dbReference type="ARBA" id="ARBA00004123"/>
    </source>
</evidence>
<dbReference type="GO" id="GO:0005643">
    <property type="term" value="C:nuclear pore"/>
    <property type="evidence" value="ECO:0007669"/>
    <property type="project" value="TreeGrafter"/>
</dbReference>
<dbReference type="PANTHER" id="PTHR12596:SF1">
    <property type="entry name" value="EXPORTIN-4"/>
    <property type="match status" value="1"/>
</dbReference>
<organism evidence="10">
    <name type="scientific">Rhodosorus marinus</name>
    <dbReference type="NCBI Taxonomy" id="101924"/>
    <lineage>
        <taxon>Eukaryota</taxon>
        <taxon>Rhodophyta</taxon>
        <taxon>Stylonematophyceae</taxon>
        <taxon>Stylonematales</taxon>
        <taxon>Stylonemataceae</taxon>
        <taxon>Rhodosorus</taxon>
    </lineage>
</organism>
<evidence type="ECO:0000256" key="4">
    <source>
        <dbReference type="ARBA" id="ARBA00022448"/>
    </source>
</evidence>
<sequence length="1109" mass="122943">MVGSEDPELIALAESFQVASQGLQVPSARTDSERALLSLRDHPRCVDLAMYILSSSGDPLARFQAAIALQHVVATKWVGMDAEFRYGSNSLRVWIVTSLAQLYSRMENYERREWLRIEGIISSRAMEEEPKESFAGFLSYLCDGLNSEGGSADLSTVCAQALSEIVDELTAKDPRKADKIEADEEAVSSKRRDFTRDHLVFIFIAAAKAVATLRTNVIPSCVAIIERVLSSQIGTRTFYTGGATDREEVNRLTHLLHSWQEALKVLADYVDHLFKIYDACKIADGDMSDLMRSCQNSMVYASGIQPEVLGQPGTVILKIVHQMEERNWSHSESRDERLAYAEFTKSLLGTYNLEGLIEMESRLLQCLAERTVSSIPLLASGGDEDDRSFNIETRDVYLEAWAKLCLSCDTHLREELNEVVNTIFRAYVQSELLAAEYVVEEQDEEEQEELEDESREQVALEWAAILARFSVSRGTLYYLGDLISNYADSYERQAKCSIITQEQFYRLVMLAGFVLSDGNDSYTSIPAAFGVLVEVHNHGNENSKSGHKATDVLRLYEALLRTVEAERNLIHRVNIGSDLASPRLGCAIVASLSRVSSTYLLPMSQLEGGAFDLIPHENRVRGRTTALSCSAFNIVYRPWEPTLADLASSLLLKLAKALAPLSDQGLRMFPELRNEELWSSLLESLFGDKPGQPGSSLSALPKRSQRSVGEALISGRRSSSLELVEGLFKGLEAVLKVGPDNPAALDAASVWTNVLAGCAKSDLVMQREIAPVFLRELHLSAVHVVKLFARSRPEICRDVNKLTERFSSSFLVCASQEETAAFMTTCATICASEAEFMKESQKELRGDDRAAILASIFKLLRSLLENEVLDVKTESRKKSGSFAGALEMHDAADVVFFVLPLLIPLISDDLMLLPKVRARYTFVIASLVLNHPGGVVSSSLEMLEHVIRSLETQMVDLNEEISRRAFEAVSGLAAYMRGTSMRGEHGNSKAESECKEFLLPMIVEGIATGNMKVEGRSWCANALLDMMIWDQDSSTFRAAGEALLARTGNLENRSSMLHVLHSIHESAEKAKQQLHDADVARVHQRKAREGFFADALEFSKKAQTILAAT</sequence>
<dbReference type="PANTHER" id="PTHR12596">
    <property type="entry name" value="EXPORTIN 4,7-RELATED"/>
    <property type="match status" value="1"/>
</dbReference>
<protein>
    <recommendedName>
        <fullName evidence="8">Exportin-4</fullName>
    </recommendedName>
</protein>
<comment type="similarity">
    <text evidence="3">Belongs to the exportin family.</text>
</comment>
<evidence type="ECO:0000256" key="6">
    <source>
        <dbReference type="ARBA" id="ARBA00022927"/>
    </source>
</evidence>
<keyword evidence="4" id="KW-0813">Transport</keyword>
<keyword evidence="7" id="KW-0539">Nucleus</keyword>
<dbReference type="EMBL" id="HBHW01032468">
    <property type="protein sequence ID" value="CAE0056961.1"/>
    <property type="molecule type" value="Transcribed_RNA"/>
</dbReference>
<dbReference type="InterPro" id="IPR044189">
    <property type="entry name" value="XPO4/7-like"/>
</dbReference>
<evidence type="ECO:0000256" key="8">
    <source>
        <dbReference type="ARBA" id="ARBA00040444"/>
    </source>
</evidence>
<evidence type="ECO:0000256" key="7">
    <source>
        <dbReference type="ARBA" id="ARBA00023242"/>
    </source>
</evidence>
<dbReference type="PROSITE" id="PS50166">
    <property type="entry name" value="IMPORTIN_B_NT"/>
    <property type="match status" value="1"/>
</dbReference>
<proteinExistence type="inferred from homology"/>
<dbReference type="AlphaFoldDB" id="A0A7S3EK57"/>
<keyword evidence="6" id="KW-0653">Protein transport</keyword>
<dbReference type="GO" id="GO:0031267">
    <property type="term" value="F:small GTPase binding"/>
    <property type="evidence" value="ECO:0007669"/>
    <property type="project" value="InterPro"/>
</dbReference>
<gene>
    <name evidence="10" type="ORF">RMAR00112_LOCUS25007</name>
</gene>
<dbReference type="Gene3D" id="1.25.10.10">
    <property type="entry name" value="Leucine-rich Repeat Variant"/>
    <property type="match status" value="1"/>
</dbReference>
<dbReference type="GO" id="GO:0005049">
    <property type="term" value="F:nuclear export signal receptor activity"/>
    <property type="evidence" value="ECO:0007669"/>
    <property type="project" value="InterPro"/>
</dbReference>
<evidence type="ECO:0000256" key="2">
    <source>
        <dbReference type="ARBA" id="ARBA00004496"/>
    </source>
</evidence>
<dbReference type="InterPro" id="IPR016024">
    <property type="entry name" value="ARM-type_fold"/>
</dbReference>
<keyword evidence="5" id="KW-0963">Cytoplasm</keyword>